<gene>
    <name evidence="8" type="ORF">G2W53_000207</name>
</gene>
<evidence type="ECO:0000256" key="4">
    <source>
        <dbReference type="ARBA" id="ARBA00023002"/>
    </source>
</evidence>
<organism evidence="8 9">
    <name type="scientific">Senna tora</name>
    <dbReference type="NCBI Taxonomy" id="362788"/>
    <lineage>
        <taxon>Eukaryota</taxon>
        <taxon>Viridiplantae</taxon>
        <taxon>Streptophyta</taxon>
        <taxon>Embryophyta</taxon>
        <taxon>Tracheophyta</taxon>
        <taxon>Spermatophyta</taxon>
        <taxon>Magnoliopsida</taxon>
        <taxon>eudicotyledons</taxon>
        <taxon>Gunneridae</taxon>
        <taxon>Pentapetalae</taxon>
        <taxon>rosids</taxon>
        <taxon>fabids</taxon>
        <taxon>Fabales</taxon>
        <taxon>Fabaceae</taxon>
        <taxon>Caesalpinioideae</taxon>
        <taxon>Cassia clade</taxon>
        <taxon>Senna</taxon>
    </lineage>
</organism>
<reference evidence="8" key="1">
    <citation type="submission" date="2020-09" db="EMBL/GenBank/DDBJ databases">
        <title>Genome-Enabled Discovery of Anthraquinone Biosynthesis in Senna tora.</title>
        <authorList>
            <person name="Kang S.-H."/>
            <person name="Pandey R.P."/>
            <person name="Lee C.-M."/>
            <person name="Sim J.-S."/>
            <person name="Jeong J.-T."/>
            <person name="Choi B.-S."/>
            <person name="Jung M."/>
            <person name="Ginzburg D."/>
            <person name="Zhao K."/>
            <person name="Won S.Y."/>
            <person name="Oh T.-J."/>
            <person name="Yu Y."/>
            <person name="Kim N.-H."/>
            <person name="Lee O.R."/>
            <person name="Lee T.-H."/>
            <person name="Bashyal P."/>
            <person name="Kim T.-S."/>
            <person name="Lee W.-H."/>
            <person name="Kawkins C."/>
            <person name="Kim C.-K."/>
            <person name="Kim J.S."/>
            <person name="Ahn B.O."/>
            <person name="Rhee S.Y."/>
            <person name="Sohng J.K."/>
        </authorList>
    </citation>
    <scope>NUCLEOTIDE SEQUENCE</scope>
    <source>
        <tissue evidence="8">Leaf</tissue>
    </source>
</reference>
<dbReference type="InterPro" id="IPR005123">
    <property type="entry name" value="Oxoglu/Fe-dep_dioxygenase_dom"/>
</dbReference>
<keyword evidence="9" id="KW-1185">Reference proteome</keyword>
<dbReference type="SUPFAM" id="SSF51197">
    <property type="entry name" value="Clavaminate synthase-like"/>
    <property type="match status" value="2"/>
</dbReference>
<dbReference type="Gene3D" id="2.60.120.330">
    <property type="entry name" value="B-lactam Antibiotic, Isopenicillin N Synthase, Chain"/>
    <property type="match status" value="2"/>
</dbReference>
<evidence type="ECO:0000259" key="7">
    <source>
        <dbReference type="PROSITE" id="PS51471"/>
    </source>
</evidence>
<feature type="domain" description="Fe2OG dioxygenase" evidence="7">
    <location>
        <begin position="163"/>
        <end position="266"/>
    </location>
</feature>
<dbReference type="EMBL" id="JAAIUW010000001">
    <property type="protein sequence ID" value="KAF7843302.1"/>
    <property type="molecule type" value="Genomic_DNA"/>
</dbReference>
<name>A0A835CLD6_9FABA</name>
<dbReference type="GO" id="GO:0046872">
    <property type="term" value="F:metal ion binding"/>
    <property type="evidence" value="ECO:0007669"/>
    <property type="project" value="UniProtKB-KW"/>
</dbReference>
<feature type="domain" description="Fe2OG dioxygenase" evidence="7">
    <location>
        <begin position="418"/>
        <end position="519"/>
    </location>
</feature>
<evidence type="ECO:0000256" key="2">
    <source>
        <dbReference type="ARBA" id="ARBA00022723"/>
    </source>
</evidence>
<evidence type="ECO:0000256" key="6">
    <source>
        <dbReference type="ARBA" id="ARBA00057022"/>
    </source>
</evidence>
<comment type="function">
    <text evidence="6">Probable 2-oxoglutarate-dependent dioxygenase that may be involved in glucosinolates biosynthesis. May play a role in the production of aliphatic glucosinolates.</text>
</comment>
<sequence>MGSQLCCEVPIIDLSDENLQKNTEKWLSSCQVIRNALESHGCFYAISNKIPKELHNSVFTLMKHTFDLPLETKSQKTSDKPFHGYYPTSLRFPLYESLGIDDPTNVEAVQKFTNIMWPQGYPHFCETMNLYAKLVVEMDQIAKRMVFDSYGVDKRQCDSLLESTNYLLRSFKYGIPQKAQSHLGLLAHTDTSFFTILHQINNVIGLQVKLKNGEWIDSDASPFKFLFLAGDAFKVWSNDRIKACEHQVMIRELEKERLSMGLFSFSSKMIEIPEEEGSDSWISTCQVIRNALESHGCFYAKSNKIPKELHNSVFTLINELFDLPLETKRKNTSDKPYHGYYEPNPHQPLYESLGIEDPLKKEAVQNFTNIMWPQGYHHFCETMNLYAKLLVEMEQLAMKMVCDGYGVDKRHCDSMLESTNYMLRSFKYKLPQKTESNLGLHAHTDTTFFSILHQNGVTGLQVKLKNGEWIDSDPSPSMFLFLAGDAFKVWSNDRIEPCEHQIIIREEKERCSMGLFSFSSKMVETEEELVDEHHPLQYKPFDHYEYLSFCAGAGGYKCCVKEYSGIHYADDSK</sequence>
<dbReference type="PROSITE" id="PS51471">
    <property type="entry name" value="FE2OG_OXY"/>
    <property type="match status" value="2"/>
</dbReference>
<dbReference type="InterPro" id="IPR026992">
    <property type="entry name" value="DIOX_N"/>
</dbReference>
<comment type="caution">
    <text evidence="8">The sequence shown here is derived from an EMBL/GenBank/DDBJ whole genome shotgun (WGS) entry which is preliminary data.</text>
</comment>
<keyword evidence="4" id="KW-0560">Oxidoreductase</keyword>
<dbReference type="InterPro" id="IPR050231">
    <property type="entry name" value="Iron_ascorbate_oxido_reductase"/>
</dbReference>
<evidence type="ECO:0000256" key="3">
    <source>
        <dbReference type="ARBA" id="ARBA00022964"/>
    </source>
</evidence>
<dbReference type="PANTHER" id="PTHR47990">
    <property type="entry name" value="2-OXOGLUTARATE (2OG) AND FE(II)-DEPENDENT OXYGENASE SUPERFAMILY PROTEIN-RELATED"/>
    <property type="match status" value="1"/>
</dbReference>
<dbReference type="Pfam" id="PF03171">
    <property type="entry name" value="2OG-FeII_Oxy"/>
    <property type="match status" value="2"/>
</dbReference>
<protein>
    <submittedName>
        <fullName evidence="8">Putative 2-oxoglutarate-dependent dioxygenase AOP1</fullName>
    </submittedName>
</protein>
<keyword evidence="5" id="KW-0408">Iron</keyword>
<accession>A0A835CLD6</accession>
<dbReference type="FunFam" id="2.60.120.330:FF:000022">
    <property type="entry name" value="Probable 2-oxoglutarate-dependent dioxygenase AOP1.2"/>
    <property type="match status" value="1"/>
</dbReference>
<dbReference type="AlphaFoldDB" id="A0A835CLD6"/>
<proteinExistence type="inferred from homology"/>
<dbReference type="Pfam" id="PF14226">
    <property type="entry name" value="DIOX_N"/>
    <property type="match status" value="2"/>
</dbReference>
<dbReference type="Proteomes" id="UP000634136">
    <property type="component" value="Unassembled WGS sequence"/>
</dbReference>
<evidence type="ECO:0000313" key="8">
    <source>
        <dbReference type="EMBL" id="KAF7843302.1"/>
    </source>
</evidence>
<keyword evidence="3 8" id="KW-0223">Dioxygenase</keyword>
<dbReference type="InterPro" id="IPR027443">
    <property type="entry name" value="IPNS-like_sf"/>
</dbReference>
<dbReference type="OrthoDB" id="288590at2759"/>
<comment type="similarity">
    <text evidence="1">Belongs to the iron/ascorbate-dependent oxidoreductase family.</text>
</comment>
<keyword evidence="2" id="KW-0479">Metal-binding</keyword>
<dbReference type="InterPro" id="IPR044861">
    <property type="entry name" value="IPNS-like_FE2OG_OXY"/>
</dbReference>
<evidence type="ECO:0000313" key="9">
    <source>
        <dbReference type="Proteomes" id="UP000634136"/>
    </source>
</evidence>
<dbReference type="GO" id="GO:0051213">
    <property type="term" value="F:dioxygenase activity"/>
    <property type="evidence" value="ECO:0007669"/>
    <property type="project" value="UniProtKB-KW"/>
</dbReference>
<evidence type="ECO:0000256" key="1">
    <source>
        <dbReference type="ARBA" id="ARBA00008056"/>
    </source>
</evidence>
<evidence type="ECO:0000256" key="5">
    <source>
        <dbReference type="ARBA" id="ARBA00023004"/>
    </source>
</evidence>